<feature type="region of interest" description="Disordered" evidence="1">
    <location>
        <begin position="215"/>
        <end position="237"/>
    </location>
</feature>
<feature type="region of interest" description="Disordered" evidence="1">
    <location>
        <begin position="1"/>
        <end position="21"/>
    </location>
</feature>
<protein>
    <submittedName>
        <fullName evidence="2">Transcriptional regulator</fullName>
    </submittedName>
</protein>
<dbReference type="InterPro" id="IPR029016">
    <property type="entry name" value="GAF-like_dom_sf"/>
</dbReference>
<proteinExistence type="predicted"/>
<dbReference type="Proteomes" id="UP000464597">
    <property type="component" value="Chromosome"/>
</dbReference>
<dbReference type="EMBL" id="CP047180">
    <property type="protein sequence ID" value="QHC64682.1"/>
    <property type="molecule type" value="Genomic_DNA"/>
</dbReference>
<sequence length="431" mass="47034">MPCRGARAPHDRRRGADEMTNPWLALPGSGRRRPLVEASWERARRHRLDPERLTAPLSFSSDELRDYRMGHPLASVLPVIRRLLVRDADEDSGVLVAVGDALGRLLWIDGDQALKSSAERMLFVEGAAWAEPDVGTSAPGTALVLDHGVQIHGAEHFASLVHPWSCTAVPIHDPETHEILGVIDITGGAEVVAPQTLPLMEATAAAVESQLMVQRLQRPRRAQPRRSPPRPAAARAPSLRVLGRETGVVTADGVELELSTRHAEILTLLAWHRAGLSAEALAQLLYGREDAVVTVRAEMVRLRRILEPRLPRLVPLSRPYRLASPVDLDARQVVGLLDRGAHRLALDAYAGAPLPGSEAPGVRAIADELRARVRATVLTSAAAETLLAYAHGPDGHDDAEVWAELLRILPRRSPRRAGIVAHLEELEAEQR</sequence>
<accession>A0ABX6H4T5</accession>
<name>A0ABX6H4T5_9MICO</name>
<organism evidence="2 3">
    <name type="scientific">Rathayibacter festucae</name>
    <dbReference type="NCBI Taxonomy" id="110937"/>
    <lineage>
        <taxon>Bacteria</taxon>
        <taxon>Bacillati</taxon>
        <taxon>Actinomycetota</taxon>
        <taxon>Actinomycetes</taxon>
        <taxon>Micrococcales</taxon>
        <taxon>Microbacteriaceae</taxon>
        <taxon>Rathayibacter</taxon>
    </lineage>
</organism>
<gene>
    <name evidence="2" type="ORF">GSU69_03545</name>
</gene>
<evidence type="ECO:0000256" key="1">
    <source>
        <dbReference type="SAM" id="MobiDB-lite"/>
    </source>
</evidence>
<reference evidence="3" key="1">
    <citation type="submission" date="2019-12" db="EMBL/GenBank/DDBJ databases">
        <title>Complete and draft genome sequences of new strains and members of some known species of the genus Rathayibacter isolated from plants.</title>
        <authorList>
            <person name="Tarlachkov S.V."/>
            <person name="Starodumova I.P."/>
            <person name="Dorofeeva L.V."/>
            <person name="Prisyazhnaya N.V."/>
            <person name="Leyn S."/>
            <person name="Zlamal J."/>
            <person name="Elan M."/>
            <person name="Osterman A.L."/>
            <person name="Nadler S."/>
            <person name="Subbotin S.A."/>
            <person name="Evtushenko L.I."/>
        </authorList>
    </citation>
    <scope>NUCLEOTIDE SEQUENCE [LARGE SCALE GENOMIC DNA]</scope>
    <source>
        <strain evidence="3">VKM Ac-2802</strain>
    </source>
</reference>
<evidence type="ECO:0000313" key="2">
    <source>
        <dbReference type="EMBL" id="QHC64682.1"/>
    </source>
</evidence>
<keyword evidence="3" id="KW-1185">Reference proteome</keyword>
<dbReference type="Gene3D" id="3.30.450.40">
    <property type="match status" value="1"/>
</dbReference>
<evidence type="ECO:0000313" key="3">
    <source>
        <dbReference type="Proteomes" id="UP000464597"/>
    </source>
</evidence>
<feature type="compositionally biased region" description="Basic residues" evidence="1">
    <location>
        <begin position="217"/>
        <end position="228"/>
    </location>
</feature>